<dbReference type="Pfam" id="PF02557">
    <property type="entry name" value="VanY"/>
    <property type="match status" value="1"/>
</dbReference>
<dbReference type="PANTHER" id="PTHR34385">
    <property type="entry name" value="D-ALANYL-D-ALANINE CARBOXYPEPTIDASE"/>
    <property type="match status" value="1"/>
</dbReference>
<accession>A0ABV1M593</accession>
<dbReference type="EMBL" id="JBEFLD010000006">
    <property type="protein sequence ID" value="MEQ6291406.1"/>
    <property type="molecule type" value="Genomic_DNA"/>
</dbReference>
<dbReference type="PANTHER" id="PTHR34385:SF1">
    <property type="entry name" value="PEPTIDOGLYCAN L-ALANYL-D-GLUTAMATE ENDOPEPTIDASE CWLK"/>
    <property type="match status" value="1"/>
</dbReference>
<comment type="caution">
    <text evidence="2">The sequence shown here is derived from an EMBL/GenBank/DDBJ whole genome shotgun (WGS) entry which is preliminary data.</text>
</comment>
<dbReference type="InterPro" id="IPR052179">
    <property type="entry name" value="DD-CPase-like"/>
</dbReference>
<proteinExistence type="predicted"/>
<feature type="domain" description="D-alanyl-D-alanine carboxypeptidase-like core" evidence="1">
    <location>
        <begin position="49"/>
        <end position="170"/>
    </location>
</feature>
<keyword evidence="3" id="KW-1185">Reference proteome</keyword>
<dbReference type="InterPro" id="IPR003709">
    <property type="entry name" value="VanY-like_core_dom"/>
</dbReference>
<evidence type="ECO:0000313" key="2">
    <source>
        <dbReference type="EMBL" id="MEQ6291406.1"/>
    </source>
</evidence>
<reference evidence="2" key="1">
    <citation type="submission" date="2024-06" db="EMBL/GenBank/DDBJ databases">
        <title>Genome sequence of Vogesella sp. MAHUQ-64.</title>
        <authorList>
            <person name="Huq M.A."/>
        </authorList>
    </citation>
    <scope>NUCLEOTIDE SEQUENCE</scope>
    <source>
        <strain evidence="2">MAHUQ-64</strain>
    </source>
</reference>
<gene>
    <name evidence="2" type="ORF">ABNW52_12375</name>
</gene>
<dbReference type="CDD" id="cd14852">
    <property type="entry name" value="LD-carboxypeptidase"/>
    <property type="match status" value="1"/>
</dbReference>
<dbReference type="RefSeq" id="WP_349588225.1">
    <property type="nucleotide sequence ID" value="NZ_JBEFLD010000006.1"/>
</dbReference>
<dbReference type="Gene3D" id="3.30.1380.10">
    <property type="match status" value="1"/>
</dbReference>
<organism evidence="2 3">
    <name type="scientific">Vogesella oryzagri</name>
    <dbReference type="NCBI Taxonomy" id="3160864"/>
    <lineage>
        <taxon>Bacteria</taxon>
        <taxon>Pseudomonadati</taxon>
        <taxon>Pseudomonadota</taxon>
        <taxon>Betaproteobacteria</taxon>
        <taxon>Neisseriales</taxon>
        <taxon>Chromobacteriaceae</taxon>
        <taxon>Vogesella</taxon>
    </lineage>
</organism>
<dbReference type="SUPFAM" id="SSF55166">
    <property type="entry name" value="Hedgehog/DD-peptidase"/>
    <property type="match status" value="1"/>
</dbReference>
<evidence type="ECO:0000259" key="1">
    <source>
        <dbReference type="Pfam" id="PF02557"/>
    </source>
</evidence>
<evidence type="ECO:0000313" key="3">
    <source>
        <dbReference type="Proteomes" id="UP001433638"/>
    </source>
</evidence>
<dbReference type="InterPro" id="IPR009045">
    <property type="entry name" value="Zn_M74/Hedgehog-like"/>
</dbReference>
<dbReference type="Proteomes" id="UP001433638">
    <property type="component" value="Unassembled WGS sequence"/>
</dbReference>
<protein>
    <submittedName>
        <fullName evidence="2">M15 family metallopeptidase</fullName>
    </submittedName>
</protein>
<dbReference type="InterPro" id="IPR058193">
    <property type="entry name" value="VanY/YodJ_core_dom"/>
</dbReference>
<sequence length="172" mass="18584">MDATLAQRLAALGIDPATLAARGLVPHAEPAALVVAERNNDGREFELIAPAAVAWQQLRDAAAADGISLFLVSAFRSIARQHEIVAAKLARGQRLEDILRVSAAPGYSEHHTGRAIDIGTPGSPVLEQVFDTTPAYAWLCAHAARFGYTLSYPPGNADGYLYEPWHWCWHAC</sequence>
<name>A0ABV1M593_9NEIS</name>